<dbReference type="PANTHER" id="PTHR33452:SF10">
    <property type="entry name" value="OXIDOREDUCTASE MHQP-RELATED"/>
    <property type="match status" value="1"/>
</dbReference>
<dbReference type="EMBL" id="JAGVRK010000001">
    <property type="protein sequence ID" value="MBS2968735.1"/>
    <property type="molecule type" value="Genomic_DNA"/>
</dbReference>
<dbReference type="Proteomes" id="UP000682403">
    <property type="component" value="Unassembled WGS sequence"/>
</dbReference>
<evidence type="ECO:0000256" key="1">
    <source>
        <dbReference type="ARBA" id="ARBA00004651"/>
    </source>
</evidence>
<dbReference type="RefSeq" id="WP_211562218.1">
    <property type="nucleotide sequence ID" value="NZ_JAGVRK010000001.1"/>
</dbReference>
<evidence type="ECO:0000256" key="3">
    <source>
        <dbReference type="ARBA" id="ARBA00022475"/>
    </source>
</evidence>
<keyword evidence="5 7" id="KW-1133">Transmembrane helix</keyword>
<evidence type="ECO:0000256" key="5">
    <source>
        <dbReference type="ARBA" id="ARBA00022989"/>
    </source>
</evidence>
<feature type="transmembrane region" description="Helical" evidence="7">
    <location>
        <begin position="104"/>
        <end position="125"/>
    </location>
</feature>
<keyword evidence="6 7" id="KW-0472">Membrane</keyword>
<evidence type="ECO:0000256" key="7">
    <source>
        <dbReference type="SAM" id="Phobius"/>
    </source>
</evidence>
<keyword evidence="4 7" id="KW-0812">Transmembrane</keyword>
<evidence type="ECO:0000256" key="2">
    <source>
        <dbReference type="ARBA" id="ARBA00006679"/>
    </source>
</evidence>
<comment type="similarity">
    <text evidence="2">Belongs to the DoxX family.</text>
</comment>
<protein>
    <submittedName>
        <fullName evidence="8">DoxX family protein</fullName>
    </submittedName>
</protein>
<evidence type="ECO:0000256" key="6">
    <source>
        <dbReference type="ARBA" id="ARBA00023136"/>
    </source>
</evidence>
<dbReference type="Pfam" id="PF07681">
    <property type="entry name" value="DoxX"/>
    <property type="match status" value="1"/>
</dbReference>
<dbReference type="InterPro" id="IPR032808">
    <property type="entry name" value="DoxX"/>
</dbReference>
<dbReference type="InterPro" id="IPR051907">
    <property type="entry name" value="DoxX-like_oxidoreductase"/>
</dbReference>
<organism evidence="8 9">
    <name type="scientific">Metabacillus flavus</name>
    <dbReference type="NCBI Taxonomy" id="2823519"/>
    <lineage>
        <taxon>Bacteria</taxon>
        <taxon>Bacillati</taxon>
        <taxon>Bacillota</taxon>
        <taxon>Bacilli</taxon>
        <taxon>Bacillales</taxon>
        <taxon>Bacillaceae</taxon>
        <taxon>Metabacillus</taxon>
    </lineage>
</organism>
<proteinExistence type="inferred from homology"/>
<name>A0ABS5LDC8_9BACI</name>
<reference evidence="8 9" key="1">
    <citation type="submission" date="2021-04" db="EMBL/GenBank/DDBJ databases">
        <title>Metabacillus sp. strain KIGAM252 whole genome sequence.</title>
        <authorList>
            <person name="Seo M.-J."/>
            <person name="Cho E.-S."/>
            <person name="Hwang C.Y."/>
            <person name="Yoon D.J."/>
        </authorList>
    </citation>
    <scope>NUCLEOTIDE SEQUENCE [LARGE SCALE GENOMIC DNA]</scope>
    <source>
        <strain evidence="8 9">KIGAM252</strain>
    </source>
</reference>
<comment type="caution">
    <text evidence="8">The sequence shown here is derived from an EMBL/GenBank/DDBJ whole genome shotgun (WGS) entry which is preliminary data.</text>
</comment>
<evidence type="ECO:0000313" key="8">
    <source>
        <dbReference type="EMBL" id="MBS2968735.1"/>
    </source>
</evidence>
<evidence type="ECO:0000256" key="4">
    <source>
        <dbReference type="ARBA" id="ARBA00022692"/>
    </source>
</evidence>
<dbReference type="PANTHER" id="PTHR33452">
    <property type="entry name" value="OXIDOREDUCTASE CATD-RELATED"/>
    <property type="match status" value="1"/>
</dbReference>
<gene>
    <name evidence="8" type="ORF">J9317_08195</name>
</gene>
<sequence length="127" mass="13229">MMDYALLILRLVIGVTFMAYGSQKLFGWFGGYGLNGTAQWMESLGMKPGKLTAFGAGASELLGGLLLVLGLWTGIGAALIILTMIVAIATVHGKNGYWNGKGGFEYNLLIIAAALVLAFAGPGSISL</sequence>
<feature type="transmembrane region" description="Helical" evidence="7">
    <location>
        <begin position="69"/>
        <end position="92"/>
    </location>
</feature>
<keyword evidence="3" id="KW-1003">Cell membrane</keyword>
<accession>A0ABS5LDC8</accession>
<keyword evidence="9" id="KW-1185">Reference proteome</keyword>
<comment type="subcellular location">
    <subcellularLocation>
        <location evidence="1">Cell membrane</location>
        <topology evidence="1">Multi-pass membrane protein</topology>
    </subcellularLocation>
</comment>
<evidence type="ECO:0000313" key="9">
    <source>
        <dbReference type="Proteomes" id="UP000682403"/>
    </source>
</evidence>